<organism evidence="1 2">
    <name type="scientific">Choristoneura fumiferana</name>
    <name type="common">Spruce budworm moth</name>
    <name type="synonym">Archips fumiferana</name>
    <dbReference type="NCBI Taxonomy" id="7141"/>
    <lineage>
        <taxon>Eukaryota</taxon>
        <taxon>Metazoa</taxon>
        <taxon>Ecdysozoa</taxon>
        <taxon>Arthropoda</taxon>
        <taxon>Hexapoda</taxon>
        <taxon>Insecta</taxon>
        <taxon>Pterygota</taxon>
        <taxon>Neoptera</taxon>
        <taxon>Endopterygota</taxon>
        <taxon>Lepidoptera</taxon>
        <taxon>Glossata</taxon>
        <taxon>Ditrysia</taxon>
        <taxon>Tortricoidea</taxon>
        <taxon>Tortricidae</taxon>
        <taxon>Tortricinae</taxon>
        <taxon>Choristoneura</taxon>
    </lineage>
</organism>
<protein>
    <submittedName>
        <fullName evidence="1">Uncharacterized protein</fullName>
    </submittedName>
</protein>
<proteinExistence type="predicted"/>
<evidence type="ECO:0000313" key="2">
    <source>
        <dbReference type="Proteomes" id="UP001064048"/>
    </source>
</evidence>
<name>A0ACC0KDJ1_CHOFU</name>
<evidence type="ECO:0000313" key="1">
    <source>
        <dbReference type="EMBL" id="KAI8434271.1"/>
    </source>
</evidence>
<reference evidence="1 2" key="1">
    <citation type="journal article" date="2022" name="Genome Biol. Evol.">
        <title>The Spruce Budworm Genome: Reconstructing the Evolutionary History of Antifreeze Proteins.</title>
        <authorList>
            <person name="Beliveau C."/>
            <person name="Gagne P."/>
            <person name="Picq S."/>
            <person name="Vernygora O."/>
            <person name="Keeling C.I."/>
            <person name="Pinkney K."/>
            <person name="Doucet D."/>
            <person name="Wen F."/>
            <person name="Johnston J.S."/>
            <person name="Maaroufi H."/>
            <person name="Boyle B."/>
            <person name="Laroche J."/>
            <person name="Dewar K."/>
            <person name="Juretic N."/>
            <person name="Blackburn G."/>
            <person name="Nisole A."/>
            <person name="Brunet B."/>
            <person name="Brandao M."/>
            <person name="Lumley L."/>
            <person name="Duan J."/>
            <person name="Quan G."/>
            <person name="Lucarotti C.J."/>
            <person name="Roe A.D."/>
            <person name="Sperling F.A.H."/>
            <person name="Levesque R.C."/>
            <person name="Cusson M."/>
        </authorList>
    </citation>
    <scope>NUCLEOTIDE SEQUENCE [LARGE SCALE GENOMIC DNA]</scope>
    <source>
        <strain evidence="1">Glfc:IPQL:Cfum</strain>
    </source>
</reference>
<sequence>MKKNKSVENVEITPSKKKLTQARLPFKLISEDASTPVVPPTRKRKLSADGTDTAIKIGKISKENDLVEDLVVISDEDSKDASKPDKEVKKVNPFVKLVDTAWKKKLQKAKPKKRKSKRNSSKKSDSVVETETEKADENDVEMMDIDPENQEDNGKTNENFERNSENDASEKKASEIIPNMKHQKTKKKILKMNLNLKKIKTSNRETKSNTIESSKNEKKSDHKIDKPNAETKSPKTPRKEKSTPAEKNKDENNSSETVNHTMPEPVTPKTPARKAKSNAKDKLNTSANSIKLNESVNSLTPPPSTPKDGSRSSSVTSSLNDSKTDSNTLNLTPKQRLEEKEERNRQRQEKEDAKKREREEKEEQKRKEREEKEKQREIEKNYKPCLSMFPELREEKEEQKKKEREEKEEQKRKEKDAREEEKRKKQEALELEKQEQEFKKKKAAEAFVNFFVPKQKEKDQPIAGLASQNNILSSFNIKADMRLAPLVRGKLTDKQKLDMDGLIKQQKISESHLYLKNLKKDGTKIGASGKTWPLTDKDVDDDVMIIAVREKLRPKLFSFHENKRPPYWGTWRKKSEVVKPRRPFGQEEATMDEDDVLSLTPETQKARLKNLEDEFESEMKKPTEKLKPRLYGLLWETEDGGKPEKCVDALWNYFGKLSMIMDDPTSLLQPPNEPQEPEKKKVKKKKIATDGEQPSPKSDKKKKAKPENKEAKKPKTEKLTEVKKNQPGINSFLTKLKSS</sequence>
<dbReference type="Proteomes" id="UP001064048">
    <property type="component" value="Chromosome 21"/>
</dbReference>
<keyword evidence="2" id="KW-1185">Reference proteome</keyword>
<gene>
    <name evidence="1" type="ORF">MSG28_012363</name>
</gene>
<dbReference type="EMBL" id="CM046121">
    <property type="protein sequence ID" value="KAI8434271.1"/>
    <property type="molecule type" value="Genomic_DNA"/>
</dbReference>
<accession>A0ACC0KDJ1</accession>
<comment type="caution">
    <text evidence="1">The sequence shown here is derived from an EMBL/GenBank/DDBJ whole genome shotgun (WGS) entry which is preliminary data.</text>
</comment>